<evidence type="ECO:0000313" key="2">
    <source>
        <dbReference type="Proteomes" id="UP000283374"/>
    </source>
</evidence>
<organism evidence="1 2">
    <name type="scientific">Cellulomonas rhizosphaerae</name>
    <dbReference type="NCBI Taxonomy" id="2293719"/>
    <lineage>
        <taxon>Bacteria</taxon>
        <taxon>Bacillati</taxon>
        <taxon>Actinomycetota</taxon>
        <taxon>Actinomycetes</taxon>
        <taxon>Micrococcales</taxon>
        <taxon>Cellulomonadaceae</taxon>
        <taxon>Cellulomonas</taxon>
    </lineage>
</organism>
<keyword evidence="2" id="KW-1185">Reference proteome</keyword>
<dbReference type="Proteomes" id="UP000283374">
    <property type="component" value="Unassembled WGS sequence"/>
</dbReference>
<sequence length="67" mass="7196">MGGPVALMRRRATGQAIVTAVLRSTRIEHLFPPPAGSDVGPFLPYRGLDGTAPSTDRAVVLDPRTRR</sequence>
<name>A0A413RHW8_9CELL</name>
<evidence type="ECO:0000313" key="1">
    <source>
        <dbReference type="EMBL" id="RHA37806.1"/>
    </source>
</evidence>
<protein>
    <submittedName>
        <fullName evidence="1">Uncharacterized protein</fullName>
    </submittedName>
</protein>
<accession>A0A413RHW8</accession>
<dbReference type="EMBL" id="QWKP01000220">
    <property type="protein sequence ID" value="RHA37806.1"/>
    <property type="molecule type" value="Genomic_DNA"/>
</dbReference>
<gene>
    <name evidence="1" type="ORF">D1825_16380</name>
</gene>
<proteinExistence type="predicted"/>
<comment type="caution">
    <text evidence="1">The sequence shown here is derived from an EMBL/GenBank/DDBJ whole genome shotgun (WGS) entry which is preliminary data.</text>
</comment>
<dbReference type="AlphaFoldDB" id="A0A413RHW8"/>
<reference evidence="1 2" key="1">
    <citation type="submission" date="2018-08" db="EMBL/GenBank/DDBJ databases">
        <title>Cellulomonas rhizosphaerae sp. nov., a novel actinomycete isolated from soil.</title>
        <authorList>
            <person name="Tian Y."/>
        </authorList>
    </citation>
    <scope>NUCLEOTIDE SEQUENCE [LARGE SCALE GENOMIC DNA]</scope>
    <source>
        <strain evidence="1 2">NEAU-TCZ24</strain>
    </source>
</reference>